<dbReference type="InterPro" id="IPR037682">
    <property type="entry name" value="TonB_C"/>
</dbReference>
<dbReference type="Proteomes" id="UP001204445">
    <property type="component" value="Unassembled WGS sequence"/>
</dbReference>
<evidence type="ECO:0000256" key="11">
    <source>
        <dbReference type="ARBA" id="ARBA00023136"/>
    </source>
</evidence>
<dbReference type="InterPro" id="IPR006260">
    <property type="entry name" value="TonB/TolA_C"/>
</dbReference>
<dbReference type="RefSeq" id="WP_259054100.1">
    <property type="nucleotide sequence ID" value="NZ_JANUCT010000003.1"/>
</dbReference>
<comment type="function">
    <text evidence="13">Interacts with outer membrane receptor proteins that carry out high-affinity binding and energy dependent uptake into the periplasmic space of specific substrates. It could act to transduce energy from the cytoplasmic membrane to specific energy-requiring processes in the outer membrane, resulting in the release into the periplasm of ligands bound by these outer membrane proteins.</text>
</comment>
<dbReference type="PRINTS" id="PR01374">
    <property type="entry name" value="TONBPROTEIN"/>
</dbReference>
<dbReference type="PROSITE" id="PS52015">
    <property type="entry name" value="TONB_CTD"/>
    <property type="match status" value="1"/>
</dbReference>
<comment type="similarity">
    <text evidence="2 13">Belongs to the TonB family.</text>
</comment>
<evidence type="ECO:0000313" key="17">
    <source>
        <dbReference type="Proteomes" id="UP001204445"/>
    </source>
</evidence>
<dbReference type="GO" id="GO:0030288">
    <property type="term" value="C:outer membrane-bounded periplasmic space"/>
    <property type="evidence" value="ECO:0007669"/>
    <property type="project" value="InterPro"/>
</dbReference>
<comment type="subunit">
    <text evidence="12">Homodimer. Forms a complex with the accessory proteins ExbB and ExbD.</text>
</comment>
<keyword evidence="4 13" id="KW-0813">Transport</keyword>
<keyword evidence="5 13" id="KW-1003">Cell membrane</keyword>
<keyword evidence="11 13" id="KW-0472">Membrane</keyword>
<sequence>MSLRFPLIIIAAVILNLLLFYFIQELVSGDQDGMQDYEDVQFVDFVRMREEEPEPEPERKEEEPPEPPDEPEPQQQPEMAEPEAPEPQQQAQPSVSAPNIDIPMGIDGVPYVGDFMKSPTPEPQKPDTSGVLTDIQPTSKVPPQYPPRALRSGIEGSVTVEFTITTDGTVKDPEIVAADPEHIFNDAVLRSIRRWKFEKQRVDGEVVERRARQVVRFKLQ</sequence>
<reference evidence="16" key="1">
    <citation type="submission" date="2022-08" db="EMBL/GenBank/DDBJ databases">
        <title>Genomic Encyclopedia of Type Strains, Phase III (KMG-III): the genomes of soil and plant-associated and newly described type strains.</title>
        <authorList>
            <person name="Whitman W."/>
        </authorList>
    </citation>
    <scope>NUCLEOTIDE SEQUENCE</scope>
    <source>
        <strain evidence="16">HMT 1</strain>
    </source>
</reference>
<dbReference type="GO" id="GO:0055085">
    <property type="term" value="P:transmembrane transport"/>
    <property type="evidence" value="ECO:0007669"/>
    <property type="project" value="InterPro"/>
</dbReference>
<evidence type="ECO:0000256" key="1">
    <source>
        <dbReference type="ARBA" id="ARBA00004383"/>
    </source>
</evidence>
<dbReference type="PANTHER" id="PTHR33446">
    <property type="entry name" value="PROTEIN TONB-RELATED"/>
    <property type="match status" value="1"/>
</dbReference>
<accession>A0AAE3HIR6</accession>
<evidence type="ECO:0000256" key="14">
    <source>
        <dbReference type="SAM" id="MobiDB-lite"/>
    </source>
</evidence>
<gene>
    <name evidence="16" type="ORF">J2T55_000559</name>
</gene>
<comment type="caution">
    <text evidence="16">The sequence shown here is derived from an EMBL/GenBank/DDBJ whole genome shotgun (WGS) entry which is preliminary data.</text>
</comment>
<name>A0AAE3HIR6_9GAMM</name>
<dbReference type="SUPFAM" id="SSF74653">
    <property type="entry name" value="TolA/TonB C-terminal domain"/>
    <property type="match status" value="1"/>
</dbReference>
<evidence type="ECO:0000313" key="16">
    <source>
        <dbReference type="EMBL" id="MCS3902555.1"/>
    </source>
</evidence>
<dbReference type="GO" id="GO:0098797">
    <property type="term" value="C:plasma membrane protein complex"/>
    <property type="evidence" value="ECO:0007669"/>
    <property type="project" value="TreeGrafter"/>
</dbReference>
<dbReference type="GO" id="GO:0015031">
    <property type="term" value="P:protein transport"/>
    <property type="evidence" value="ECO:0007669"/>
    <property type="project" value="UniProtKB-UniRule"/>
</dbReference>
<dbReference type="InterPro" id="IPR051045">
    <property type="entry name" value="TonB-dependent_transducer"/>
</dbReference>
<evidence type="ECO:0000256" key="7">
    <source>
        <dbReference type="ARBA" id="ARBA00022692"/>
    </source>
</evidence>
<comment type="subcellular location">
    <subcellularLocation>
        <location evidence="1 13">Cell inner membrane</location>
        <topology evidence="1 13">Single-pass membrane protein</topology>
        <orientation evidence="1 13">Periplasmic side</orientation>
    </subcellularLocation>
</comment>
<feature type="compositionally biased region" description="Acidic residues" evidence="14">
    <location>
        <begin position="63"/>
        <end position="72"/>
    </location>
</feature>
<evidence type="ECO:0000256" key="13">
    <source>
        <dbReference type="RuleBase" id="RU362123"/>
    </source>
</evidence>
<feature type="transmembrane region" description="Helical" evidence="13">
    <location>
        <begin position="5"/>
        <end position="23"/>
    </location>
</feature>
<evidence type="ECO:0000256" key="8">
    <source>
        <dbReference type="ARBA" id="ARBA00022737"/>
    </source>
</evidence>
<keyword evidence="6 13" id="KW-0997">Cell inner membrane</keyword>
<dbReference type="AlphaFoldDB" id="A0AAE3HIR6"/>
<proteinExistence type="inferred from homology"/>
<evidence type="ECO:0000256" key="9">
    <source>
        <dbReference type="ARBA" id="ARBA00022927"/>
    </source>
</evidence>
<keyword evidence="17" id="KW-1185">Reference proteome</keyword>
<feature type="compositionally biased region" description="Basic and acidic residues" evidence="14">
    <location>
        <begin position="49"/>
        <end position="62"/>
    </location>
</feature>
<keyword evidence="8" id="KW-0677">Repeat</keyword>
<keyword evidence="7 13" id="KW-0812">Transmembrane</keyword>
<dbReference type="GO" id="GO:0015891">
    <property type="term" value="P:siderophore transport"/>
    <property type="evidence" value="ECO:0007669"/>
    <property type="project" value="InterPro"/>
</dbReference>
<keyword evidence="10 13" id="KW-1133">Transmembrane helix</keyword>
<protein>
    <recommendedName>
        <fullName evidence="3 13">Protein TonB</fullName>
    </recommendedName>
</protein>
<evidence type="ECO:0000259" key="15">
    <source>
        <dbReference type="PROSITE" id="PS52015"/>
    </source>
</evidence>
<evidence type="ECO:0000256" key="10">
    <source>
        <dbReference type="ARBA" id="ARBA00022989"/>
    </source>
</evidence>
<evidence type="ECO:0000256" key="3">
    <source>
        <dbReference type="ARBA" id="ARBA00022362"/>
    </source>
</evidence>
<feature type="compositionally biased region" description="Polar residues" evidence="14">
    <location>
        <begin position="126"/>
        <end position="141"/>
    </location>
</feature>
<dbReference type="PANTHER" id="PTHR33446:SF8">
    <property type="entry name" value="PROTEIN TONB"/>
    <property type="match status" value="1"/>
</dbReference>
<evidence type="ECO:0000256" key="4">
    <source>
        <dbReference type="ARBA" id="ARBA00022448"/>
    </source>
</evidence>
<evidence type="ECO:0000256" key="12">
    <source>
        <dbReference type="ARBA" id="ARBA00025849"/>
    </source>
</evidence>
<evidence type="ECO:0000256" key="6">
    <source>
        <dbReference type="ARBA" id="ARBA00022519"/>
    </source>
</evidence>
<evidence type="ECO:0000256" key="5">
    <source>
        <dbReference type="ARBA" id="ARBA00022475"/>
    </source>
</evidence>
<feature type="domain" description="TonB C-terminal" evidence="15">
    <location>
        <begin position="130"/>
        <end position="220"/>
    </location>
</feature>
<feature type="region of interest" description="Disordered" evidence="14">
    <location>
        <begin position="49"/>
        <end position="151"/>
    </location>
</feature>
<evidence type="ECO:0000256" key="2">
    <source>
        <dbReference type="ARBA" id="ARBA00006555"/>
    </source>
</evidence>
<dbReference type="InterPro" id="IPR003538">
    <property type="entry name" value="TonB"/>
</dbReference>
<dbReference type="Pfam" id="PF03544">
    <property type="entry name" value="TonB_C"/>
    <property type="match status" value="1"/>
</dbReference>
<keyword evidence="13" id="KW-0735">Signal-anchor</keyword>
<dbReference type="EMBL" id="JANUCT010000003">
    <property type="protein sequence ID" value="MCS3902555.1"/>
    <property type="molecule type" value="Genomic_DNA"/>
</dbReference>
<organism evidence="16 17">
    <name type="scientific">Methylohalomonas lacus</name>
    <dbReference type="NCBI Taxonomy" id="398773"/>
    <lineage>
        <taxon>Bacteria</taxon>
        <taxon>Pseudomonadati</taxon>
        <taxon>Pseudomonadota</taxon>
        <taxon>Gammaproteobacteria</taxon>
        <taxon>Methylohalomonadales</taxon>
        <taxon>Methylohalomonadaceae</taxon>
        <taxon>Methylohalomonas</taxon>
    </lineage>
</organism>
<keyword evidence="9 13" id="KW-0653">Protein transport</keyword>
<dbReference type="NCBIfam" id="TIGR01352">
    <property type="entry name" value="tonB_Cterm"/>
    <property type="match status" value="1"/>
</dbReference>
<dbReference type="Gene3D" id="3.30.1150.10">
    <property type="match status" value="1"/>
</dbReference>
<dbReference type="GO" id="GO:0031992">
    <property type="term" value="F:energy transducer activity"/>
    <property type="evidence" value="ECO:0007669"/>
    <property type="project" value="InterPro"/>
</dbReference>